<dbReference type="RefSeq" id="WP_093788675.1">
    <property type="nucleotide sequence ID" value="NZ_FNIE01000028.1"/>
</dbReference>
<evidence type="ECO:0000313" key="2">
    <source>
        <dbReference type="EMBL" id="SDP40618.1"/>
    </source>
</evidence>
<dbReference type="Proteomes" id="UP000199341">
    <property type="component" value="Unassembled WGS sequence"/>
</dbReference>
<feature type="compositionally biased region" description="Pro residues" evidence="1">
    <location>
        <begin position="229"/>
        <end position="238"/>
    </location>
</feature>
<gene>
    <name evidence="2" type="ORF">SAMN05216259_1284</name>
</gene>
<keyword evidence="3" id="KW-1185">Reference proteome</keyword>
<dbReference type="AlphaFoldDB" id="A0A1H0SH94"/>
<dbReference type="OrthoDB" id="4203675at2"/>
<proteinExistence type="predicted"/>
<feature type="compositionally biased region" description="Low complexity" evidence="1">
    <location>
        <begin position="208"/>
        <end position="228"/>
    </location>
</feature>
<organism evidence="2 3">
    <name type="scientific">Actinacidiphila guanduensis</name>
    <dbReference type="NCBI Taxonomy" id="310781"/>
    <lineage>
        <taxon>Bacteria</taxon>
        <taxon>Bacillati</taxon>
        <taxon>Actinomycetota</taxon>
        <taxon>Actinomycetes</taxon>
        <taxon>Kitasatosporales</taxon>
        <taxon>Streptomycetaceae</taxon>
        <taxon>Actinacidiphila</taxon>
    </lineage>
</organism>
<accession>A0A1H0SH94</accession>
<protein>
    <submittedName>
        <fullName evidence="2">Uncharacterized protein</fullName>
    </submittedName>
</protein>
<reference evidence="2 3" key="1">
    <citation type="submission" date="2016-10" db="EMBL/GenBank/DDBJ databases">
        <authorList>
            <person name="de Groot N.N."/>
        </authorList>
    </citation>
    <scope>NUCLEOTIDE SEQUENCE [LARGE SCALE GENOMIC DNA]</scope>
    <source>
        <strain evidence="2 3">CGMCC 4.2022</strain>
    </source>
</reference>
<dbReference type="EMBL" id="FNIE01000028">
    <property type="protein sequence ID" value="SDP40618.1"/>
    <property type="molecule type" value="Genomic_DNA"/>
</dbReference>
<dbReference type="STRING" id="310781.SAMN05216259_1284"/>
<sequence>MPPFEDPLPDIAVGRHPDFGIVAANPKHLSASAWMLRGFDFHPVPGHPDLYALADQQRDGPGRATRAVDLLRRANYRVQVDAEFDTFPAAPEPVPTATLSQRVEPDIAFADHPQLGIIAATTDGAVAGKQLLEEHGWQPYPGLDIYVLPPATGRDKALGQVAQATAAMHRADLQVAAQPALARDVTARRPPAPTRPAPRERSPDAPARRLPSLSAAALAASPARAGLPGTPPVPPPATPASVSRPVDPRVAFSRTR</sequence>
<feature type="region of interest" description="Disordered" evidence="1">
    <location>
        <begin position="179"/>
        <end position="256"/>
    </location>
</feature>
<feature type="compositionally biased region" description="Basic and acidic residues" evidence="1">
    <location>
        <begin position="197"/>
        <end position="207"/>
    </location>
</feature>
<name>A0A1H0SH94_9ACTN</name>
<evidence type="ECO:0000313" key="3">
    <source>
        <dbReference type="Proteomes" id="UP000199341"/>
    </source>
</evidence>
<evidence type="ECO:0000256" key="1">
    <source>
        <dbReference type="SAM" id="MobiDB-lite"/>
    </source>
</evidence>